<dbReference type="NCBIfam" id="TIGR00442">
    <property type="entry name" value="hisS"/>
    <property type="match status" value="1"/>
</dbReference>
<dbReference type="HAMAP" id="MF_00127">
    <property type="entry name" value="His_tRNA_synth"/>
    <property type="match status" value="1"/>
</dbReference>
<dbReference type="Gene3D" id="3.30.930.10">
    <property type="entry name" value="Bira Bifunctional Protein, Domain 2"/>
    <property type="match status" value="1"/>
</dbReference>
<sequence length="423" mass="47773">MTNLKNLRGMVDLLPAQSRGWQKVESIALKHFSRAGLQEIRTPIIEQTELFLRGIGENTDVVGKEMYNFQDRGGRLCTLRPEGTASVARSIVQHGLLNNGPQRLWYRGPMFRYERPQAGRQRQFHQIGVEFVGLASVMSDAEVISIGWDFLKAVGLNDLTLELNSLGSNEDRNIFKEKLKDWLNQRFDLLDEDSQKRINVNPLRILDSKNNSTKELLYEAPSLSEFLSKESKTRFDCLQESLDNLNIPFKINTNLVRGLDYYSHTAFEITSDHLGSQATVCGGGRYDGLISELGGPKAPSIGWAIGMERLIILAGDKILHSESPDVYVIHRGANAEKLALNITCQLRSANLTVELDYSGSSFSKQFKRADKSMAKWAIVIGEEEVSKGQFSMKKLRDNENEVGISQYIFLREEIDQLIKKLID</sequence>
<dbReference type="InterPro" id="IPR004516">
    <property type="entry name" value="HisRS/HisZ"/>
</dbReference>
<comment type="subunit">
    <text evidence="9">Homodimer.</text>
</comment>
<keyword evidence="3 9" id="KW-0436">Ligase</keyword>
<dbReference type="PANTHER" id="PTHR43707">
    <property type="entry name" value="HISTIDYL-TRNA SYNTHETASE"/>
    <property type="match status" value="1"/>
</dbReference>
<comment type="subcellular location">
    <subcellularLocation>
        <location evidence="9">Cytoplasm</location>
    </subcellularLocation>
</comment>
<evidence type="ECO:0000256" key="10">
    <source>
        <dbReference type="PIRSR" id="PIRSR001549-1"/>
    </source>
</evidence>
<dbReference type="Pfam" id="PF03129">
    <property type="entry name" value="HGTP_anticodon"/>
    <property type="match status" value="1"/>
</dbReference>
<evidence type="ECO:0000256" key="6">
    <source>
        <dbReference type="ARBA" id="ARBA00022917"/>
    </source>
</evidence>
<keyword evidence="6 9" id="KW-0648">Protein biosynthesis</keyword>
<dbReference type="InterPro" id="IPR033656">
    <property type="entry name" value="HisRS_anticodon"/>
</dbReference>
<gene>
    <name evidence="9" type="primary">hisS</name>
    <name evidence="12" type="ORF">DNJ73_03365</name>
</gene>
<feature type="binding site" evidence="10">
    <location>
        <begin position="82"/>
        <end position="84"/>
    </location>
    <ligand>
        <name>L-histidine</name>
        <dbReference type="ChEBI" id="CHEBI:57595"/>
    </ligand>
</feature>
<evidence type="ECO:0000256" key="4">
    <source>
        <dbReference type="ARBA" id="ARBA00022741"/>
    </source>
</evidence>
<dbReference type="InterPro" id="IPR015807">
    <property type="entry name" value="His-tRNA-ligase"/>
</dbReference>
<comment type="caution">
    <text evidence="12">The sequence shown here is derived from an EMBL/GenBank/DDBJ whole genome shotgun (WGS) entry which is preliminary data.</text>
</comment>
<dbReference type="Proteomes" id="UP000247807">
    <property type="component" value="Unassembled WGS sequence"/>
</dbReference>
<keyword evidence="7 9" id="KW-0030">Aminoacyl-tRNA synthetase</keyword>
<keyword evidence="5 9" id="KW-0067">ATP-binding</keyword>
<proteinExistence type="inferred from homology"/>
<dbReference type="SUPFAM" id="SSF52954">
    <property type="entry name" value="Class II aaRS ABD-related"/>
    <property type="match status" value="1"/>
</dbReference>
<feature type="binding site" evidence="10">
    <location>
        <position position="126"/>
    </location>
    <ligand>
        <name>L-histidine</name>
        <dbReference type="ChEBI" id="CHEBI:57595"/>
    </ligand>
</feature>
<name>A0A318RG16_PROMR</name>
<dbReference type="InterPro" id="IPR036621">
    <property type="entry name" value="Anticodon-bd_dom_sf"/>
</dbReference>
<evidence type="ECO:0000256" key="3">
    <source>
        <dbReference type="ARBA" id="ARBA00022598"/>
    </source>
</evidence>
<dbReference type="InterPro" id="IPR041715">
    <property type="entry name" value="HisRS-like_core"/>
</dbReference>
<evidence type="ECO:0000259" key="11">
    <source>
        <dbReference type="PROSITE" id="PS50862"/>
    </source>
</evidence>
<dbReference type="GO" id="GO:0005524">
    <property type="term" value="F:ATP binding"/>
    <property type="evidence" value="ECO:0007669"/>
    <property type="project" value="UniProtKB-UniRule"/>
</dbReference>
<evidence type="ECO:0000313" key="13">
    <source>
        <dbReference type="Proteomes" id="UP000247807"/>
    </source>
</evidence>
<dbReference type="InterPro" id="IPR045864">
    <property type="entry name" value="aa-tRNA-synth_II/BPL/LPL"/>
</dbReference>
<dbReference type="PIRSF" id="PIRSF001549">
    <property type="entry name" value="His-tRNA_synth"/>
    <property type="match status" value="1"/>
</dbReference>
<evidence type="ECO:0000256" key="5">
    <source>
        <dbReference type="ARBA" id="ARBA00022840"/>
    </source>
</evidence>
<keyword evidence="2 9" id="KW-0963">Cytoplasm</keyword>
<dbReference type="PROSITE" id="PS50862">
    <property type="entry name" value="AA_TRNA_LIGASE_II"/>
    <property type="match status" value="1"/>
</dbReference>
<comment type="catalytic activity">
    <reaction evidence="8 9">
        <text>tRNA(His) + L-histidine + ATP = L-histidyl-tRNA(His) + AMP + diphosphate + H(+)</text>
        <dbReference type="Rhea" id="RHEA:17313"/>
        <dbReference type="Rhea" id="RHEA-COMP:9665"/>
        <dbReference type="Rhea" id="RHEA-COMP:9689"/>
        <dbReference type="ChEBI" id="CHEBI:15378"/>
        <dbReference type="ChEBI" id="CHEBI:30616"/>
        <dbReference type="ChEBI" id="CHEBI:33019"/>
        <dbReference type="ChEBI" id="CHEBI:57595"/>
        <dbReference type="ChEBI" id="CHEBI:78442"/>
        <dbReference type="ChEBI" id="CHEBI:78527"/>
        <dbReference type="ChEBI" id="CHEBI:456215"/>
        <dbReference type="EC" id="6.1.1.21"/>
    </reaction>
</comment>
<dbReference type="OrthoDB" id="9800814at2"/>
<feature type="domain" description="Aminoacyl-transfer RNA synthetases class-II family profile" evidence="11">
    <location>
        <begin position="1"/>
        <end position="313"/>
    </location>
</feature>
<dbReference type="SUPFAM" id="SSF55681">
    <property type="entry name" value="Class II aaRS and biotin synthetases"/>
    <property type="match status" value="1"/>
</dbReference>
<evidence type="ECO:0000256" key="8">
    <source>
        <dbReference type="ARBA" id="ARBA00047639"/>
    </source>
</evidence>
<evidence type="ECO:0000256" key="9">
    <source>
        <dbReference type="HAMAP-Rule" id="MF_00127"/>
    </source>
</evidence>
<dbReference type="RefSeq" id="WP_158466300.1">
    <property type="nucleotide sequence ID" value="NZ_QJUE01000002.1"/>
</dbReference>
<feature type="binding site" evidence="10">
    <location>
        <position position="257"/>
    </location>
    <ligand>
        <name>L-histidine</name>
        <dbReference type="ChEBI" id="CHEBI:57595"/>
    </ligand>
</feature>
<protein>
    <recommendedName>
        <fullName evidence="9">Histidine--tRNA ligase</fullName>
        <ecNumber evidence="9">6.1.1.21</ecNumber>
    </recommendedName>
    <alternativeName>
        <fullName evidence="9">Histidyl-tRNA synthetase</fullName>
        <shortName evidence="9">HisRS</shortName>
    </alternativeName>
</protein>
<dbReference type="GO" id="GO:0004821">
    <property type="term" value="F:histidine-tRNA ligase activity"/>
    <property type="evidence" value="ECO:0007669"/>
    <property type="project" value="UniProtKB-UniRule"/>
</dbReference>
<evidence type="ECO:0000256" key="2">
    <source>
        <dbReference type="ARBA" id="ARBA00022490"/>
    </source>
</evidence>
<organism evidence="12 13">
    <name type="scientific">Prochlorococcus marinus XMU1408</name>
    <dbReference type="NCBI Taxonomy" id="2213228"/>
    <lineage>
        <taxon>Bacteria</taxon>
        <taxon>Bacillati</taxon>
        <taxon>Cyanobacteriota</taxon>
        <taxon>Cyanophyceae</taxon>
        <taxon>Synechococcales</taxon>
        <taxon>Prochlorococcaceae</taxon>
        <taxon>Prochlorococcus</taxon>
    </lineage>
</organism>
<dbReference type="Pfam" id="PF13393">
    <property type="entry name" value="tRNA-synt_His"/>
    <property type="match status" value="1"/>
</dbReference>
<evidence type="ECO:0000256" key="1">
    <source>
        <dbReference type="ARBA" id="ARBA00008226"/>
    </source>
</evidence>
<keyword evidence="4 9" id="KW-0547">Nucleotide-binding</keyword>
<accession>A0A318RG16</accession>
<dbReference type="EC" id="6.1.1.21" evidence="9"/>
<dbReference type="AlphaFoldDB" id="A0A318RG16"/>
<feature type="binding site" evidence="10">
    <location>
        <begin position="261"/>
        <end position="262"/>
    </location>
    <ligand>
        <name>L-histidine</name>
        <dbReference type="ChEBI" id="CHEBI:57595"/>
    </ligand>
</feature>
<feature type="binding site" evidence="10">
    <location>
        <position position="112"/>
    </location>
    <ligand>
        <name>L-histidine</name>
        <dbReference type="ChEBI" id="CHEBI:57595"/>
    </ligand>
</feature>
<dbReference type="InterPro" id="IPR004154">
    <property type="entry name" value="Anticodon-bd"/>
</dbReference>
<dbReference type="EMBL" id="QJUE01000002">
    <property type="protein sequence ID" value="PYE02803.1"/>
    <property type="molecule type" value="Genomic_DNA"/>
</dbReference>
<dbReference type="Gene3D" id="3.40.50.800">
    <property type="entry name" value="Anticodon-binding domain"/>
    <property type="match status" value="1"/>
</dbReference>
<dbReference type="GO" id="GO:0006427">
    <property type="term" value="P:histidyl-tRNA aminoacylation"/>
    <property type="evidence" value="ECO:0007669"/>
    <property type="project" value="UniProtKB-UniRule"/>
</dbReference>
<evidence type="ECO:0000256" key="7">
    <source>
        <dbReference type="ARBA" id="ARBA00023146"/>
    </source>
</evidence>
<dbReference type="CDD" id="cd00859">
    <property type="entry name" value="HisRS_anticodon"/>
    <property type="match status" value="1"/>
</dbReference>
<dbReference type="CDD" id="cd00773">
    <property type="entry name" value="HisRS-like_core"/>
    <property type="match status" value="1"/>
</dbReference>
<dbReference type="PANTHER" id="PTHR43707:SF1">
    <property type="entry name" value="HISTIDINE--TRNA LIGASE, MITOCHONDRIAL-RELATED"/>
    <property type="match status" value="1"/>
</dbReference>
<reference evidence="12 13" key="1">
    <citation type="journal article" date="2018" name="Appl. Environ. Microbiol.">
        <title>Genome rearrangement shapes Prochlorococcus ecological adaptation.</title>
        <authorList>
            <person name="Yan W."/>
            <person name="Wei S."/>
            <person name="Wang Q."/>
            <person name="Xiao X."/>
            <person name="Zeng Q."/>
            <person name="Jiao N."/>
            <person name="Zhang R."/>
        </authorList>
    </citation>
    <scope>NUCLEOTIDE SEQUENCE [LARGE SCALE GENOMIC DNA]</scope>
    <source>
        <strain evidence="12 13">XMU1408</strain>
    </source>
</reference>
<evidence type="ECO:0000313" key="12">
    <source>
        <dbReference type="EMBL" id="PYE02803.1"/>
    </source>
</evidence>
<dbReference type="GO" id="GO:0005737">
    <property type="term" value="C:cytoplasm"/>
    <property type="evidence" value="ECO:0007669"/>
    <property type="project" value="UniProtKB-SubCell"/>
</dbReference>
<comment type="similarity">
    <text evidence="1 9">Belongs to the class-II aminoacyl-tRNA synthetase family.</text>
</comment>
<feature type="binding site" evidence="10">
    <location>
        <position position="130"/>
    </location>
    <ligand>
        <name>L-histidine</name>
        <dbReference type="ChEBI" id="CHEBI:57595"/>
    </ligand>
</feature>
<dbReference type="InterPro" id="IPR006195">
    <property type="entry name" value="aa-tRNA-synth_II"/>
</dbReference>